<protein>
    <recommendedName>
        <fullName evidence="7">NTR domain-containing protein</fullName>
    </recommendedName>
</protein>
<dbReference type="GO" id="GO:0051045">
    <property type="term" value="P:negative regulation of membrane protein ectodomain proteolysis"/>
    <property type="evidence" value="ECO:0007669"/>
    <property type="project" value="TreeGrafter"/>
</dbReference>
<evidence type="ECO:0000256" key="4">
    <source>
        <dbReference type="PIRSR" id="PIRSR601820-1"/>
    </source>
</evidence>
<reference evidence="8 10" key="1">
    <citation type="journal article" date="2018" name="Gigascience">
        <title>Genomes of trombidid mites reveal novel predicted allergens and laterally-transferred genes associated with secondary metabolism.</title>
        <authorList>
            <person name="Dong X."/>
            <person name="Chaisiri K."/>
            <person name="Xia D."/>
            <person name="Armstrong S.D."/>
            <person name="Fang Y."/>
            <person name="Donnelly M.J."/>
            <person name="Kadowaki T."/>
            <person name="McGarry J.W."/>
            <person name="Darby A.C."/>
            <person name="Makepeace B.L."/>
        </authorList>
    </citation>
    <scope>NUCLEOTIDE SEQUENCE [LARGE SCALE GENOMIC DNA]</scope>
    <source>
        <strain evidence="8">UoL-WK</strain>
    </source>
</reference>
<dbReference type="SUPFAM" id="SSF50242">
    <property type="entry name" value="TIMP-like"/>
    <property type="match status" value="1"/>
</dbReference>
<evidence type="ECO:0000256" key="2">
    <source>
        <dbReference type="ARBA" id="ARBA00022525"/>
    </source>
</evidence>
<dbReference type="STRING" id="1965070.A0A3S3P3N9"/>
<name>A0A3S3P3N9_9ACAR</name>
<evidence type="ECO:0000256" key="1">
    <source>
        <dbReference type="ARBA" id="ARBA00004613"/>
    </source>
</evidence>
<evidence type="ECO:0000256" key="3">
    <source>
        <dbReference type="ARBA" id="ARBA00023157"/>
    </source>
</evidence>
<dbReference type="EMBL" id="NCKU01004139">
    <property type="protein sequence ID" value="RWS06394.1"/>
    <property type="molecule type" value="Genomic_DNA"/>
</dbReference>
<keyword evidence="3 5" id="KW-1015">Disulfide bond</keyword>
<dbReference type="Proteomes" id="UP000285301">
    <property type="component" value="Unassembled WGS sequence"/>
</dbReference>
<feature type="signal peptide" evidence="6">
    <location>
        <begin position="1"/>
        <end position="17"/>
    </location>
</feature>
<feature type="binding site" evidence="4">
    <location>
        <position position="20"/>
    </location>
    <ligand>
        <name>Zn(2+)</name>
        <dbReference type="ChEBI" id="CHEBI:29105"/>
        <note>ligand shared with metalloproteinase partner</note>
    </ligand>
</feature>
<dbReference type="PROSITE" id="PS50189">
    <property type="entry name" value="NTR"/>
    <property type="match status" value="1"/>
</dbReference>
<dbReference type="Gene3D" id="2.40.50.120">
    <property type="match status" value="1"/>
</dbReference>
<dbReference type="Pfam" id="PF00965">
    <property type="entry name" value="TIMP"/>
    <property type="match status" value="1"/>
</dbReference>
<evidence type="ECO:0000313" key="10">
    <source>
        <dbReference type="Proteomes" id="UP000285301"/>
    </source>
</evidence>
<comment type="subcellular location">
    <subcellularLocation>
        <location evidence="1">Secreted</location>
    </subcellularLocation>
</comment>
<dbReference type="PANTHER" id="PTHR11844:SF25">
    <property type="entry name" value="NTR DOMAIN-CONTAINING PROTEIN"/>
    <property type="match status" value="1"/>
</dbReference>
<keyword evidence="4" id="KW-0862">Zinc</keyword>
<feature type="disulfide bond" evidence="5">
    <location>
        <begin position="22"/>
        <end position="111"/>
    </location>
</feature>
<keyword evidence="10" id="KW-1185">Reference proteome</keyword>
<dbReference type="InterPro" id="IPR001820">
    <property type="entry name" value="TIMP"/>
</dbReference>
<proteinExistence type="predicted"/>
<evidence type="ECO:0000313" key="9">
    <source>
        <dbReference type="EMBL" id="RWS06394.1"/>
    </source>
</evidence>
<evidence type="ECO:0000256" key="6">
    <source>
        <dbReference type="SAM" id="SignalP"/>
    </source>
</evidence>
<keyword evidence="2" id="KW-0964">Secreted</keyword>
<evidence type="ECO:0000313" key="8">
    <source>
        <dbReference type="EMBL" id="RWS00239.1"/>
    </source>
</evidence>
<evidence type="ECO:0000256" key="5">
    <source>
        <dbReference type="PIRSR" id="PIRSR601820-3"/>
    </source>
</evidence>
<dbReference type="PANTHER" id="PTHR11844">
    <property type="entry name" value="METALLOPROTEASE INHIBITOR"/>
    <property type="match status" value="1"/>
</dbReference>
<dbReference type="InterPro" id="IPR008993">
    <property type="entry name" value="TIMP-like_OB-fold"/>
</dbReference>
<dbReference type="InterPro" id="IPR001134">
    <property type="entry name" value="Netrin_domain"/>
</dbReference>
<dbReference type="GO" id="GO:0002020">
    <property type="term" value="F:protease binding"/>
    <property type="evidence" value="ECO:0007669"/>
    <property type="project" value="TreeGrafter"/>
</dbReference>
<reference evidence="8" key="2">
    <citation type="submission" date="2018-11" db="EMBL/GenBank/DDBJ databases">
        <title>Trombidioid mite genomics.</title>
        <authorList>
            <person name="Dong X."/>
        </authorList>
    </citation>
    <scope>NUCLEOTIDE SEQUENCE</scope>
    <source>
        <strain evidence="8">UoL-WK</strain>
    </source>
</reference>
<dbReference type="GO" id="GO:0031012">
    <property type="term" value="C:extracellular matrix"/>
    <property type="evidence" value="ECO:0007669"/>
    <property type="project" value="TreeGrafter"/>
</dbReference>
<sequence length="135" mass="14850">MKILIIILVLQITFTCAFSCTCVPRTPLQKLCESSIILSGRIGKSRVDGLTKYYDINIDEVYKTPTNFTSKSAIVTTPKSSAACGINLRKGTRYLISGQKSALNTISTTICEYVSNLDSLDEARKSAILHLLKLQ</sequence>
<dbReference type="GO" id="GO:0008191">
    <property type="term" value="F:metalloendopeptidase inhibitor activity"/>
    <property type="evidence" value="ECO:0007669"/>
    <property type="project" value="InterPro"/>
</dbReference>
<gene>
    <name evidence="9" type="ORF">B4U79_18262</name>
    <name evidence="8" type="ORF">B4U79_18693</name>
</gene>
<evidence type="ECO:0000259" key="7">
    <source>
        <dbReference type="PROSITE" id="PS50189"/>
    </source>
</evidence>
<accession>A0A3S3P3N9</accession>
<dbReference type="AlphaFoldDB" id="A0A3S3P3N9"/>
<dbReference type="GO" id="GO:0046872">
    <property type="term" value="F:metal ion binding"/>
    <property type="evidence" value="ECO:0007669"/>
    <property type="project" value="UniProtKB-KW"/>
</dbReference>
<dbReference type="GO" id="GO:0005615">
    <property type="term" value="C:extracellular space"/>
    <property type="evidence" value="ECO:0007669"/>
    <property type="project" value="TreeGrafter"/>
</dbReference>
<feature type="domain" description="NTR" evidence="7">
    <location>
        <begin position="16"/>
        <end position="135"/>
    </location>
</feature>
<keyword evidence="4" id="KW-0479">Metal-binding</keyword>
<dbReference type="EMBL" id="NCKU01011970">
    <property type="protein sequence ID" value="RWS00239.1"/>
    <property type="molecule type" value="Genomic_DNA"/>
</dbReference>
<dbReference type="OrthoDB" id="6536518at2759"/>
<feature type="disulfide bond" evidence="5">
    <location>
        <begin position="20"/>
        <end position="84"/>
    </location>
</feature>
<comment type="caution">
    <text evidence="8">The sequence shown here is derived from an EMBL/GenBank/DDBJ whole genome shotgun (WGS) entry which is preliminary data.</text>
</comment>
<organism evidence="8 10">
    <name type="scientific">Dinothrombium tinctorium</name>
    <dbReference type="NCBI Taxonomy" id="1965070"/>
    <lineage>
        <taxon>Eukaryota</taxon>
        <taxon>Metazoa</taxon>
        <taxon>Ecdysozoa</taxon>
        <taxon>Arthropoda</taxon>
        <taxon>Chelicerata</taxon>
        <taxon>Arachnida</taxon>
        <taxon>Acari</taxon>
        <taxon>Acariformes</taxon>
        <taxon>Trombidiformes</taxon>
        <taxon>Prostigmata</taxon>
        <taxon>Anystina</taxon>
        <taxon>Parasitengona</taxon>
        <taxon>Trombidioidea</taxon>
        <taxon>Trombidiidae</taxon>
        <taxon>Dinothrombium</taxon>
    </lineage>
</organism>
<keyword evidence="6" id="KW-0732">Signal</keyword>
<feature type="chain" id="PRO_5033398973" description="NTR domain-containing protein" evidence="6">
    <location>
        <begin position="18"/>
        <end position="135"/>
    </location>
</feature>